<name>A0AA39QQ33_9LECA</name>
<evidence type="ECO:0000313" key="3">
    <source>
        <dbReference type="Proteomes" id="UP001166286"/>
    </source>
</evidence>
<gene>
    <name evidence="2" type="ORF">JMJ35_010495</name>
</gene>
<organism evidence="2 3">
    <name type="scientific">Cladonia borealis</name>
    <dbReference type="NCBI Taxonomy" id="184061"/>
    <lineage>
        <taxon>Eukaryota</taxon>
        <taxon>Fungi</taxon>
        <taxon>Dikarya</taxon>
        <taxon>Ascomycota</taxon>
        <taxon>Pezizomycotina</taxon>
        <taxon>Lecanoromycetes</taxon>
        <taxon>OSLEUM clade</taxon>
        <taxon>Lecanoromycetidae</taxon>
        <taxon>Lecanorales</taxon>
        <taxon>Lecanorineae</taxon>
        <taxon>Cladoniaceae</taxon>
        <taxon>Cladonia</taxon>
    </lineage>
</organism>
<dbReference type="PANTHER" id="PTHR33112:SF10">
    <property type="entry name" value="TOL"/>
    <property type="match status" value="1"/>
</dbReference>
<dbReference type="EMBL" id="JAFEKC020000025">
    <property type="protein sequence ID" value="KAK0507037.1"/>
    <property type="molecule type" value="Genomic_DNA"/>
</dbReference>
<evidence type="ECO:0000313" key="2">
    <source>
        <dbReference type="EMBL" id="KAK0507037.1"/>
    </source>
</evidence>
<dbReference type="InterPro" id="IPR010730">
    <property type="entry name" value="HET"/>
</dbReference>
<accession>A0AA39QQ33</accession>
<feature type="domain" description="Heterokaryon incompatibility" evidence="1">
    <location>
        <begin position="185"/>
        <end position="336"/>
    </location>
</feature>
<dbReference type="Pfam" id="PF06985">
    <property type="entry name" value="HET"/>
    <property type="match status" value="1"/>
</dbReference>
<evidence type="ECO:0000259" key="1">
    <source>
        <dbReference type="Pfam" id="PF06985"/>
    </source>
</evidence>
<comment type="caution">
    <text evidence="2">The sequence shown here is derived from an EMBL/GenBank/DDBJ whole genome shotgun (WGS) entry which is preliminary data.</text>
</comment>
<keyword evidence="3" id="KW-1185">Reference proteome</keyword>
<dbReference type="AlphaFoldDB" id="A0AA39QQ33"/>
<sequence>MTNKCKVCKNLDANDGAYGSQWTTGPVFQHSYIPLNQIVVAAESGCIFCTLLKNLVCSFVSDWDRKAESISLHVTAPLGRPLVVQISEAVNPHQQLDELCSISVSTPSGTKPGSLASLGTQRIVAESADDLQCLEFLKARLHSCDFLHHTCKILPNTNLPSRLVDVGPDDEHIRLRGTRGGRGDYAALSYCWGENSIQLKATVATLDKLKSHIPPEQLPKTIQDAISLTRMLGLNYIWIDCLCILQDSDFDWETEAAKMGQYYQGANLTVAASAAVSASCGLFGRRPKVSQPKQIQFRDSDGSLHPLVAQSRNIQLWTDTIDSLGPLSERGWTFQEHALSGRIIHFTEGEMIWECPWEMTSEDGHPIRNNCHSMIKEFQETRLKTPENYWRFLVRAYSGRRLSYLKDRLPAIAGMADQYYGLTRQEYLAGLWRENLPTDLVWSSWGWEESDNPPRVLVGPSWSWASIDGGVAFIAEPIGYDFPMEVHARVHSVHCSVPGNNPFGQVERGELDISGPVLEMDVRYDGHNNEEDFPQFHLDCDGLTELKFFPDTSLTVSHIGEGYSPAKARVWRSCATPGPFPFQASVLCLWVLTLDETPPSDLQLSFGVKPFHIHGLILTNTGLPPDEYYRIGMVSTSDSRALELATERRLTMA</sequence>
<protein>
    <recommendedName>
        <fullName evidence="1">Heterokaryon incompatibility domain-containing protein</fullName>
    </recommendedName>
</protein>
<reference evidence="2" key="1">
    <citation type="submission" date="2023-03" db="EMBL/GenBank/DDBJ databases">
        <title>Complete genome of Cladonia borealis.</title>
        <authorList>
            <person name="Park H."/>
        </authorList>
    </citation>
    <scope>NUCLEOTIDE SEQUENCE</scope>
    <source>
        <strain evidence="2">ANT050790</strain>
    </source>
</reference>
<proteinExistence type="predicted"/>
<dbReference type="Proteomes" id="UP001166286">
    <property type="component" value="Unassembled WGS sequence"/>
</dbReference>
<dbReference type="PANTHER" id="PTHR33112">
    <property type="entry name" value="DOMAIN PROTEIN, PUTATIVE-RELATED"/>
    <property type="match status" value="1"/>
</dbReference>